<comment type="caution">
    <text evidence="2">The sequence shown here is derived from an EMBL/GenBank/DDBJ whole genome shotgun (WGS) entry which is preliminary data.</text>
</comment>
<name>A0ABT4Q9E8_9BACL</name>
<reference evidence="2 3" key="1">
    <citation type="submission" date="2022-12" db="EMBL/GenBank/DDBJ databases">
        <title>Draft genome sequence of Paenibacillus sp. dW9.</title>
        <authorList>
            <person name="Choi E.-W."/>
            <person name="Kim D.-U."/>
        </authorList>
    </citation>
    <scope>NUCLEOTIDE SEQUENCE [LARGE SCALE GENOMIC DNA]</scope>
    <source>
        <strain evidence="3">dW9</strain>
    </source>
</reference>
<dbReference type="EMBL" id="JAQAGZ010000008">
    <property type="protein sequence ID" value="MCZ8513449.1"/>
    <property type="molecule type" value="Genomic_DNA"/>
</dbReference>
<feature type="signal peptide" evidence="1">
    <location>
        <begin position="1"/>
        <end position="33"/>
    </location>
</feature>
<evidence type="ECO:0000256" key="1">
    <source>
        <dbReference type="SAM" id="SignalP"/>
    </source>
</evidence>
<sequence length="68" mass="6909">MHKKQPLSKVLSASLLTAILLAAAPLNQPTAHAAAASSAAVLAQGMSGSNVSGLQSDLKTLGYFTYPK</sequence>
<keyword evidence="3" id="KW-1185">Reference proteome</keyword>
<dbReference type="RefSeq" id="WP_269881973.1">
    <property type="nucleotide sequence ID" value="NZ_JAQAGZ010000008.1"/>
</dbReference>
<dbReference type="Proteomes" id="UP001527882">
    <property type="component" value="Unassembled WGS sequence"/>
</dbReference>
<organism evidence="2 3">
    <name type="scientific">Paenibacillus gyeongsangnamensis</name>
    <dbReference type="NCBI Taxonomy" id="3388067"/>
    <lineage>
        <taxon>Bacteria</taxon>
        <taxon>Bacillati</taxon>
        <taxon>Bacillota</taxon>
        <taxon>Bacilli</taxon>
        <taxon>Bacillales</taxon>
        <taxon>Paenibacillaceae</taxon>
        <taxon>Paenibacillus</taxon>
    </lineage>
</organism>
<evidence type="ECO:0000313" key="2">
    <source>
        <dbReference type="EMBL" id="MCZ8513449.1"/>
    </source>
</evidence>
<feature type="chain" id="PRO_5046625875" evidence="1">
    <location>
        <begin position="34"/>
        <end position="68"/>
    </location>
</feature>
<evidence type="ECO:0000313" key="3">
    <source>
        <dbReference type="Proteomes" id="UP001527882"/>
    </source>
</evidence>
<gene>
    <name evidence="2" type="ORF">O9H85_13615</name>
</gene>
<protein>
    <submittedName>
        <fullName evidence="2">Uncharacterized protein</fullName>
    </submittedName>
</protein>
<keyword evidence="1" id="KW-0732">Signal</keyword>
<accession>A0ABT4Q9E8</accession>
<proteinExistence type="predicted"/>